<evidence type="ECO:0000259" key="1">
    <source>
        <dbReference type="Pfam" id="PF26188"/>
    </source>
</evidence>
<dbReference type="Pfam" id="PF26188">
    <property type="entry name" value="RESC6"/>
    <property type="match status" value="1"/>
</dbReference>
<proteinExistence type="predicted"/>
<dbReference type="InterPro" id="IPR050870">
    <property type="entry name" value="FAST_kinase"/>
</dbReference>
<dbReference type="Proteomes" id="UP001165090">
    <property type="component" value="Unassembled WGS sequence"/>
</dbReference>
<reference evidence="2 3" key="1">
    <citation type="journal article" date="2023" name="IScience">
        <title>Expanded male sex-determining region conserved during the evolution of homothallism in the green alga Volvox.</title>
        <authorList>
            <person name="Yamamoto K."/>
            <person name="Matsuzaki R."/>
            <person name="Mahakham W."/>
            <person name="Heman W."/>
            <person name="Sekimoto H."/>
            <person name="Kawachi M."/>
            <person name="Minakuchi Y."/>
            <person name="Toyoda A."/>
            <person name="Nozaki H."/>
        </authorList>
    </citation>
    <scope>NUCLEOTIDE SEQUENCE [LARGE SCALE GENOMIC DNA]</scope>
    <source>
        <strain evidence="2 3">NIES-4468</strain>
    </source>
</reference>
<evidence type="ECO:0000313" key="2">
    <source>
        <dbReference type="EMBL" id="GLI68160.1"/>
    </source>
</evidence>
<name>A0ABQ5SE19_9CHLO</name>
<dbReference type="PANTHER" id="PTHR21228">
    <property type="entry name" value="FAST LEU-RICH DOMAIN-CONTAINING"/>
    <property type="match status" value="1"/>
</dbReference>
<sequence length="509" mass="54604">MVMELIGRASLSRMWRSMHKSPGLPRGCCVRVVAFNEDRRPPPGATPAPAPTATSTTDVVARPMYKAPLSAQHVDTLPSAALAASLAEYAQQVALESTSDGNSAAAPTFNPRIFDTLARRLARDAYDFDANSLVDILHAYSRAGQGHSRRDMLAICCMVLTGKVEELQPASLARLASSCAVMDLQATDLLASLCARASERDVLSRFSVEDLAALLVALSQLQHRSPALYGDAADMLSYNLGHTTGPRPSTGLQQSVMPTAEHAVSIVWALAAAGLYHQPLFDVAGSLLMDRLVELDGNALAKVAWSYATVRSADESHRGLWDRDLFDSIAGICLARGVAGFPPRALVTLLWSFASVPHYDGPLFDAVASGLAPHMAAGAVGPSDLVAVAWSVMRVSHAHAGLMEALGDAALAAVDQLDGDDLTTISMAFPTAKSYSEAFFKYLVSEAQERPQRFGQVALLDIIRLISRVQHRDPEYYGPALEVLLEHVHKAFLDAPVDKTGCMNPFRFG</sequence>
<dbReference type="PANTHER" id="PTHR21228:SF40">
    <property type="entry name" value="LD45607P"/>
    <property type="match status" value="1"/>
</dbReference>
<comment type="caution">
    <text evidence="2">The sequence shown here is derived from an EMBL/GenBank/DDBJ whole genome shotgun (WGS) entry which is preliminary data.</text>
</comment>
<protein>
    <recommendedName>
        <fullName evidence="1">RNA-editing substrate-binding complex 6 protein domain-containing protein</fullName>
    </recommendedName>
</protein>
<keyword evidence="3" id="KW-1185">Reference proteome</keyword>
<organism evidence="2 3">
    <name type="scientific">Volvox africanus</name>
    <dbReference type="NCBI Taxonomy" id="51714"/>
    <lineage>
        <taxon>Eukaryota</taxon>
        <taxon>Viridiplantae</taxon>
        <taxon>Chlorophyta</taxon>
        <taxon>core chlorophytes</taxon>
        <taxon>Chlorophyceae</taxon>
        <taxon>CS clade</taxon>
        <taxon>Chlamydomonadales</taxon>
        <taxon>Volvocaceae</taxon>
        <taxon>Volvox</taxon>
    </lineage>
</organism>
<gene>
    <name evidence="2" type="ORF">VaNZ11_012498</name>
</gene>
<feature type="domain" description="RNA-editing substrate-binding complex 6 protein" evidence="1">
    <location>
        <begin position="113"/>
        <end position="409"/>
    </location>
</feature>
<evidence type="ECO:0000313" key="3">
    <source>
        <dbReference type="Proteomes" id="UP001165090"/>
    </source>
</evidence>
<dbReference type="EMBL" id="BSDZ01000079">
    <property type="protein sequence ID" value="GLI68160.1"/>
    <property type="molecule type" value="Genomic_DNA"/>
</dbReference>
<dbReference type="InterPro" id="IPR058917">
    <property type="entry name" value="RESC6_dom"/>
</dbReference>
<accession>A0ABQ5SE19</accession>